<keyword evidence="4 5" id="KW-0413">Isomerase</keyword>
<sequence length="148" mass="15519">MHTNKPKQRFAALVTICLLGLVATSAAAADSTVAELKTIDTKVGTGAEAVSGADVTVDYTGWLYDADAPDNHGKKFDSSLDRGQPFTFVLGAGRVIQGWDKGVQGMKVGGERTLIIPADMAYGAQGAGARIPPNAPLIFDVELKDVEQ</sequence>
<evidence type="ECO:0000256" key="5">
    <source>
        <dbReference type="PROSITE-ProRule" id="PRU00277"/>
    </source>
</evidence>
<evidence type="ECO:0000259" key="8">
    <source>
        <dbReference type="PROSITE" id="PS50059"/>
    </source>
</evidence>
<dbReference type="InterPro" id="IPR046357">
    <property type="entry name" value="PPIase_dom_sf"/>
</dbReference>
<dbReference type="FunFam" id="3.10.50.40:FF:000006">
    <property type="entry name" value="Peptidyl-prolyl cis-trans isomerase"/>
    <property type="match status" value="1"/>
</dbReference>
<evidence type="ECO:0000256" key="6">
    <source>
        <dbReference type="RuleBase" id="RU003915"/>
    </source>
</evidence>
<evidence type="ECO:0000256" key="7">
    <source>
        <dbReference type="SAM" id="SignalP"/>
    </source>
</evidence>
<dbReference type="InterPro" id="IPR001179">
    <property type="entry name" value="PPIase_FKBP_dom"/>
</dbReference>
<dbReference type="InParanoid" id="A0A423PVD9"/>
<keyword evidence="10" id="KW-1185">Reference proteome</keyword>
<dbReference type="SUPFAM" id="SSF54534">
    <property type="entry name" value="FKBP-like"/>
    <property type="match status" value="1"/>
</dbReference>
<evidence type="ECO:0000313" key="9">
    <source>
        <dbReference type="EMBL" id="ROO29570.1"/>
    </source>
</evidence>
<evidence type="ECO:0000256" key="3">
    <source>
        <dbReference type="ARBA" id="ARBA00023110"/>
    </source>
</evidence>
<organism evidence="9 10">
    <name type="scientific">Salinisphaera japonica YTM-1</name>
    <dbReference type="NCBI Taxonomy" id="1209778"/>
    <lineage>
        <taxon>Bacteria</taxon>
        <taxon>Pseudomonadati</taxon>
        <taxon>Pseudomonadota</taxon>
        <taxon>Gammaproteobacteria</taxon>
        <taxon>Salinisphaerales</taxon>
        <taxon>Salinisphaeraceae</taxon>
        <taxon>Salinisphaera</taxon>
    </lineage>
</organism>
<reference evidence="9 10" key="1">
    <citation type="submission" date="2013-10" db="EMBL/GenBank/DDBJ databases">
        <title>Salinisphaera japonica YTM-1 Genome Sequencing.</title>
        <authorList>
            <person name="Lai Q."/>
            <person name="Li C."/>
            <person name="Shao Z."/>
        </authorList>
    </citation>
    <scope>NUCLEOTIDE SEQUENCE [LARGE SCALE GENOMIC DNA]</scope>
    <source>
        <strain evidence="9 10">YTM-1</strain>
    </source>
</reference>
<gene>
    <name evidence="9" type="ORF">SAJA_06095</name>
</gene>
<keyword evidence="3 5" id="KW-0697">Rotamase</keyword>
<comment type="catalytic activity">
    <reaction evidence="1 5 6">
        <text>[protein]-peptidylproline (omega=180) = [protein]-peptidylproline (omega=0)</text>
        <dbReference type="Rhea" id="RHEA:16237"/>
        <dbReference type="Rhea" id="RHEA-COMP:10747"/>
        <dbReference type="Rhea" id="RHEA-COMP:10748"/>
        <dbReference type="ChEBI" id="CHEBI:83833"/>
        <dbReference type="ChEBI" id="CHEBI:83834"/>
        <dbReference type="EC" id="5.2.1.8"/>
    </reaction>
</comment>
<dbReference type="PANTHER" id="PTHR43811:SF19">
    <property type="entry name" value="39 KDA FK506-BINDING NUCLEAR PROTEIN"/>
    <property type="match status" value="1"/>
</dbReference>
<evidence type="ECO:0000256" key="4">
    <source>
        <dbReference type="ARBA" id="ARBA00023235"/>
    </source>
</evidence>
<name>A0A423PVD9_9GAMM</name>
<dbReference type="Proteomes" id="UP000285310">
    <property type="component" value="Unassembled WGS sequence"/>
</dbReference>
<evidence type="ECO:0000313" key="10">
    <source>
        <dbReference type="Proteomes" id="UP000285310"/>
    </source>
</evidence>
<proteinExistence type="inferred from homology"/>
<evidence type="ECO:0000256" key="1">
    <source>
        <dbReference type="ARBA" id="ARBA00000971"/>
    </source>
</evidence>
<dbReference type="GO" id="GO:0003755">
    <property type="term" value="F:peptidyl-prolyl cis-trans isomerase activity"/>
    <property type="evidence" value="ECO:0007669"/>
    <property type="project" value="UniProtKB-UniRule"/>
</dbReference>
<accession>A0A423PVD9</accession>
<feature type="signal peptide" evidence="7">
    <location>
        <begin position="1"/>
        <end position="28"/>
    </location>
</feature>
<protein>
    <recommendedName>
        <fullName evidence="6">Peptidyl-prolyl cis-trans isomerase</fullName>
        <ecNumber evidence="6">5.2.1.8</ecNumber>
    </recommendedName>
</protein>
<dbReference type="Gene3D" id="3.10.50.40">
    <property type="match status" value="1"/>
</dbReference>
<dbReference type="PROSITE" id="PS50059">
    <property type="entry name" value="FKBP_PPIASE"/>
    <property type="match status" value="1"/>
</dbReference>
<comment type="caution">
    <text evidence="9">The sequence shown here is derived from an EMBL/GenBank/DDBJ whole genome shotgun (WGS) entry which is preliminary data.</text>
</comment>
<dbReference type="RefSeq" id="WP_123657750.1">
    <property type="nucleotide sequence ID" value="NZ_AYKG01000014.1"/>
</dbReference>
<dbReference type="OrthoDB" id="9814548at2"/>
<keyword evidence="7" id="KW-0732">Signal</keyword>
<dbReference type="EMBL" id="AYKG01000014">
    <property type="protein sequence ID" value="ROO29570.1"/>
    <property type="molecule type" value="Genomic_DNA"/>
</dbReference>
<dbReference type="Pfam" id="PF00254">
    <property type="entry name" value="FKBP_C"/>
    <property type="match status" value="1"/>
</dbReference>
<dbReference type="EC" id="5.2.1.8" evidence="6"/>
<dbReference type="AlphaFoldDB" id="A0A423PVD9"/>
<dbReference type="PANTHER" id="PTHR43811">
    <property type="entry name" value="FKBP-TYPE PEPTIDYL-PROLYL CIS-TRANS ISOMERASE FKPA"/>
    <property type="match status" value="1"/>
</dbReference>
<feature type="chain" id="PRO_5019512236" description="Peptidyl-prolyl cis-trans isomerase" evidence="7">
    <location>
        <begin position="29"/>
        <end position="148"/>
    </location>
</feature>
<evidence type="ECO:0000256" key="2">
    <source>
        <dbReference type="ARBA" id="ARBA00006577"/>
    </source>
</evidence>
<comment type="similarity">
    <text evidence="2 6">Belongs to the FKBP-type PPIase family.</text>
</comment>
<feature type="domain" description="PPIase FKBP-type" evidence="8">
    <location>
        <begin position="52"/>
        <end position="147"/>
    </location>
</feature>